<dbReference type="EMBL" id="ML122282">
    <property type="protein sequence ID" value="RPD57199.1"/>
    <property type="molecule type" value="Genomic_DNA"/>
</dbReference>
<protein>
    <submittedName>
        <fullName evidence="3">Uncharacterized protein</fullName>
    </submittedName>
</protein>
<dbReference type="Proteomes" id="UP000313359">
    <property type="component" value="Unassembled WGS sequence"/>
</dbReference>
<organism evidence="3 4">
    <name type="scientific">Lentinus tigrinus ALCF2SS1-6</name>
    <dbReference type="NCBI Taxonomy" id="1328759"/>
    <lineage>
        <taxon>Eukaryota</taxon>
        <taxon>Fungi</taxon>
        <taxon>Dikarya</taxon>
        <taxon>Basidiomycota</taxon>
        <taxon>Agaricomycotina</taxon>
        <taxon>Agaricomycetes</taxon>
        <taxon>Polyporales</taxon>
        <taxon>Polyporaceae</taxon>
        <taxon>Lentinus</taxon>
    </lineage>
</organism>
<evidence type="ECO:0000256" key="1">
    <source>
        <dbReference type="SAM" id="MobiDB-lite"/>
    </source>
</evidence>
<gene>
    <name evidence="3" type="ORF">L227DRAFT_655622</name>
</gene>
<keyword evidence="4" id="KW-1185">Reference proteome</keyword>
<feature type="transmembrane region" description="Helical" evidence="2">
    <location>
        <begin position="12"/>
        <end position="32"/>
    </location>
</feature>
<keyword evidence="2" id="KW-0812">Transmembrane</keyword>
<accession>A0A5C2S2W4</accession>
<feature type="compositionally biased region" description="Polar residues" evidence="1">
    <location>
        <begin position="200"/>
        <end position="221"/>
    </location>
</feature>
<dbReference type="OrthoDB" id="2757612at2759"/>
<feature type="compositionally biased region" description="Acidic residues" evidence="1">
    <location>
        <begin position="319"/>
        <end position="330"/>
    </location>
</feature>
<proteinExistence type="predicted"/>
<dbReference type="AlphaFoldDB" id="A0A5C2S2W4"/>
<keyword evidence="2" id="KW-0472">Membrane</keyword>
<evidence type="ECO:0000313" key="3">
    <source>
        <dbReference type="EMBL" id="RPD57199.1"/>
    </source>
</evidence>
<feature type="region of interest" description="Disordered" evidence="1">
    <location>
        <begin position="197"/>
        <end position="221"/>
    </location>
</feature>
<reference evidence="3" key="1">
    <citation type="journal article" date="2018" name="Genome Biol. Evol.">
        <title>Genomics and development of Lentinus tigrinus, a white-rot wood-decaying mushroom with dimorphic fruiting bodies.</title>
        <authorList>
            <person name="Wu B."/>
            <person name="Xu Z."/>
            <person name="Knudson A."/>
            <person name="Carlson A."/>
            <person name="Chen N."/>
            <person name="Kovaka S."/>
            <person name="LaButti K."/>
            <person name="Lipzen A."/>
            <person name="Pennachio C."/>
            <person name="Riley R."/>
            <person name="Schakwitz W."/>
            <person name="Umezawa K."/>
            <person name="Ohm R.A."/>
            <person name="Grigoriev I.V."/>
            <person name="Nagy L.G."/>
            <person name="Gibbons J."/>
            <person name="Hibbett D."/>
        </authorList>
    </citation>
    <scope>NUCLEOTIDE SEQUENCE [LARGE SCALE GENOMIC DNA]</scope>
    <source>
        <strain evidence="3">ALCF2SS1-6</strain>
    </source>
</reference>
<feature type="region of interest" description="Disordered" evidence="1">
    <location>
        <begin position="309"/>
        <end position="336"/>
    </location>
</feature>
<name>A0A5C2S2W4_9APHY</name>
<evidence type="ECO:0000256" key="2">
    <source>
        <dbReference type="SAM" id="Phobius"/>
    </source>
</evidence>
<keyword evidence="2" id="KW-1133">Transmembrane helix</keyword>
<evidence type="ECO:0000313" key="4">
    <source>
        <dbReference type="Proteomes" id="UP000313359"/>
    </source>
</evidence>
<sequence>MSGNGSDGSNTFGIFSGAFGIVVAIPLIWTIIHSQLPLAKLRQLEETLTETESLFRSVIEEGLLDPTENVPHFRRQLASVRSNADLLREQTYMATTLKKQLAAWLNGLSGEISVQCTNATGIRARICETSAEARARLSQQDPSDRELSGRGWRVVVRRLWRRVPALFCRQSRSSSPHVVGDVQPSPEAVNTVSDVDHTAHQVSDSPTQDSATLPHTSTPVVSGKTAINTSLRKQLHAQKSGMRALARAIYRVDKELASQGVSHPGLAQIVRAANRRRLSISSKVPRTRRSRKSDSLLFYPGTVPETVVLPQACGSSDGSDADSSEEDTLCDEPISA</sequence>